<keyword evidence="15" id="KW-1185">Reference proteome</keyword>
<evidence type="ECO:0000256" key="7">
    <source>
        <dbReference type="ARBA" id="ARBA00023163"/>
    </source>
</evidence>
<protein>
    <recommendedName>
        <fullName evidence="16">Protein krueppel</fullName>
    </recommendedName>
</protein>
<dbReference type="InterPro" id="IPR036236">
    <property type="entry name" value="Znf_C2H2_sf"/>
</dbReference>
<feature type="compositionally biased region" description="Basic residues" evidence="11">
    <location>
        <begin position="275"/>
        <end position="284"/>
    </location>
</feature>
<evidence type="ECO:0000259" key="12">
    <source>
        <dbReference type="PROSITE" id="PS50157"/>
    </source>
</evidence>
<reference evidence="14" key="1">
    <citation type="submission" date="2020-05" db="UniProtKB">
        <authorList>
            <consortium name="EnsemblMetazoa"/>
        </authorList>
    </citation>
    <scope>IDENTIFICATION</scope>
    <source>
        <strain evidence="14">TTRI</strain>
    </source>
</reference>
<evidence type="ECO:0000313" key="15">
    <source>
        <dbReference type="Proteomes" id="UP000078200"/>
    </source>
</evidence>
<dbReference type="EnsemblMetazoa" id="GAUT005188-RA">
    <property type="protein sequence ID" value="GAUT005188-PA"/>
    <property type="gene ID" value="GAUT005188"/>
</dbReference>
<feature type="domain" description="C2H2-type" evidence="12">
    <location>
        <begin position="560"/>
        <end position="582"/>
    </location>
</feature>
<dbReference type="SMART" id="SM00868">
    <property type="entry name" value="zf-AD"/>
    <property type="match status" value="1"/>
</dbReference>
<evidence type="ECO:0000256" key="9">
    <source>
        <dbReference type="PROSITE-ProRule" id="PRU00042"/>
    </source>
</evidence>
<dbReference type="Pfam" id="PF00096">
    <property type="entry name" value="zf-C2H2"/>
    <property type="match status" value="3"/>
</dbReference>
<feature type="domain" description="C2H2-type" evidence="12">
    <location>
        <begin position="474"/>
        <end position="501"/>
    </location>
</feature>
<feature type="binding site" evidence="10">
    <location>
        <position position="15"/>
    </location>
    <ligand>
        <name>Zn(2+)</name>
        <dbReference type="ChEBI" id="CHEBI:29105"/>
    </ligand>
</feature>
<evidence type="ECO:0000256" key="10">
    <source>
        <dbReference type="PROSITE-ProRule" id="PRU01263"/>
    </source>
</evidence>
<dbReference type="PROSITE" id="PS50157">
    <property type="entry name" value="ZINC_FINGER_C2H2_2"/>
    <property type="match status" value="9"/>
</dbReference>
<dbReference type="GO" id="GO:0000978">
    <property type="term" value="F:RNA polymerase II cis-regulatory region sequence-specific DNA binding"/>
    <property type="evidence" value="ECO:0007669"/>
    <property type="project" value="TreeGrafter"/>
</dbReference>
<accession>A0A1A9UHM8</accession>
<feature type="domain" description="C2H2-type" evidence="12">
    <location>
        <begin position="445"/>
        <end position="473"/>
    </location>
</feature>
<dbReference type="PROSITE" id="PS51915">
    <property type="entry name" value="ZAD"/>
    <property type="match status" value="1"/>
</dbReference>
<evidence type="ECO:0000256" key="2">
    <source>
        <dbReference type="ARBA" id="ARBA00022723"/>
    </source>
</evidence>
<dbReference type="GO" id="GO:0008270">
    <property type="term" value="F:zinc ion binding"/>
    <property type="evidence" value="ECO:0007669"/>
    <property type="project" value="UniProtKB-UniRule"/>
</dbReference>
<dbReference type="PANTHER" id="PTHR24399">
    <property type="entry name" value="ZINC FINGER AND BTB DOMAIN-CONTAINING"/>
    <property type="match status" value="1"/>
</dbReference>
<feature type="binding site" evidence="10">
    <location>
        <position position="18"/>
    </location>
    <ligand>
        <name>Zn(2+)</name>
        <dbReference type="ChEBI" id="CHEBI:29105"/>
    </ligand>
</feature>
<feature type="domain" description="C2H2-type" evidence="12">
    <location>
        <begin position="312"/>
        <end position="340"/>
    </location>
</feature>
<sequence length="623" mass="73016">MATKSLTKESAKDHCRICLRFLIACKNSDSTIRVDDEVMLKNKQIFIDMNTNRDLQIFITKLLNMEGIEYPYLDLEYPQKMCFDCFDKLQSFERFYLKAVKSAERLHLLFKNSGSTTECNSMVIKTENNCNNKRNIYIVDSNERPNEMYNLLDGLMETESILLNSGTLEKNNVSAPVDPDPFEQSSIEQRQTRSKAKKKKLEQQKPVIESENSEEFDWLQKSNTFSDGDEVLKKPIVQNDKAEEELIQAEIEKDDIKTEEDFGKDSDFESENNPKKARRKRRTKKEMEELRRSQNNAVKRPPRRVKGLKNIYKCQQCNHSFAHKITLDAHVRKIHEGQKQPFKCDRCDKAYTFAGGLYTHIKEYHENESRAFRCDYPDCDRVYTAYITLQRHKRLKHSDTPPENLYVCEHCGATFNQSANLKYHMKTRHPTEEQLAAKAQIKERYECDVCQKLFHSRYTLKYHKLQLHSTDMNYECKVCGRRMAKKFMLVQHMLVHSDDTEKMPCEMCGKKFIRKFELESHIKAVHMKLKPFECQYCSECFATRKTLRHHEYIHTGEKPYVCNICGQAFRQQTCLKNHRRTHEKISGTENLYTSNLNRSFLSNLAQQPSPSASSASILKGSLT</sequence>
<evidence type="ECO:0000259" key="13">
    <source>
        <dbReference type="PROSITE" id="PS51915"/>
    </source>
</evidence>
<keyword evidence="3" id="KW-0677">Repeat</keyword>
<organism evidence="14 15">
    <name type="scientific">Glossina austeni</name>
    <name type="common">Savannah tsetse fly</name>
    <dbReference type="NCBI Taxonomy" id="7395"/>
    <lineage>
        <taxon>Eukaryota</taxon>
        <taxon>Metazoa</taxon>
        <taxon>Ecdysozoa</taxon>
        <taxon>Arthropoda</taxon>
        <taxon>Hexapoda</taxon>
        <taxon>Insecta</taxon>
        <taxon>Pterygota</taxon>
        <taxon>Neoptera</taxon>
        <taxon>Endopterygota</taxon>
        <taxon>Diptera</taxon>
        <taxon>Brachycera</taxon>
        <taxon>Muscomorpha</taxon>
        <taxon>Hippoboscoidea</taxon>
        <taxon>Glossinidae</taxon>
        <taxon>Glossina</taxon>
    </lineage>
</organism>
<name>A0A1A9UHM8_GLOAU</name>
<evidence type="ECO:0000256" key="4">
    <source>
        <dbReference type="ARBA" id="ARBA00022771"/>
    </source>
</evidence>
<feature type="domain" description="C2H2-type" evidence="12">
    <location>
        <begin position="503"/>
        <end position="531"/>
    </location>
</feature>
<feature type="region of interest" description="Disordered" evidence="11">
    <location>
        <begin position="249"/>
        <end position="302"/>
    </location>
</feature>
<dbReference type="Proteomes" id="UP000078200">
    <property type="component" value="Unassembled WGS sequence"/>
</dbReference>
<keyword evidence="4 9" id="KW-0863">Zinc-finger</keyword>
<dbReference type="FunFam" id="3.30.160.60:FF:000557">
    <property type="entry name" value="zinc finger and SCAN domain-containing protein 29"/>
    <property type="match status" value="1"/>
</dbReference>
<keyword evidence="6" id="KW-0805">Transcription regulation</keyword>
<dbReference type="PANTHER" id="PTHR24399:SF23">
    <property type="entry name" value="C2H2-TYPE DOMAIN-CONTAINING PROTEIN"/>
    <property type="match status" value="1"/>
</dbReference>
<dbReference type="InterPro" id="IPR013087">
    <property type="entry name" value="Znf_C2H2_type"/>
</dbReference>
<comment type="subcellular location">
    <subcellularLocation>
        <location evidence="1">Nucleus</location>
    </subcellularLocation>
</comment>
<dbReference type="FunFam" id="3.30.160.60:FF:000446">
    <property type="entry name" value="Zinc finger protein"/>
    <property type="match status" value="1"/>
</dbReference>
<dbReference type="InterPro" id="IPR012934">
    <property type="entry name" value="Znf_AD"/>
</dbReference>
<dbReference type="SMART" id="SM00355">
    <property type="entry name" value="ZnF_C2H2"/>
    <property type="match status" value="9"/>
</dbReference>
<keyword evidence="5 10" id="KW-0862">Zinc</keyword>
<keyword evidence="2 10" id="KW-0479">Metal-binding</keyword>
<feature type="domain" description="C2H2-type" evidence="12">
    <location>
        <begin position="372"/>
        <end position="402"/>
    </location>
</feature>
<dbReference type="GO" id="GO:0005654">
    <property type="term" value="C:nucleoplasm"/>
    <property type="evidence" value="ECO:0007669"/>
    <property type="project" value="TreeGrafter"/>
</dbReference>
<feature type="domain" description="ZAD" evidence="13">
    <location>
        <begin position="13"/>
        <end position="109"/>
    </location>
</feature>
<evidence type="ECO:0000256" key="1">
    <source>
        <dbReference type="ARBA" id="ARBA00004123"/>
    </source>
</evidence>
<evidence type="ECO:0000256" key="8">
    <source>
        <dbReference type="ARBA" id="ARBA00023242"/>
    </source>
</evidence>
<evidence type="ECO:0000256" key="5">
    <source>
        <dbReference type="ARBA" id="ARBA00022833"/>
    </source>
</evidence>
<evidence type="ECO:0000256" key="3">
    <source>
        <dbReference type="ARBA" id="ARBA00022737"/>
    </source>
</evidence>
<feature type="domain" description="C2H2-type" evidence="12">
    <location>
        <begin position="532"/>
        <end position="559"/>
    </location>
</feature>
<feature type="domain" description="C2H2-type" evidence="12">
    <location>
        <begin position="406"/>
        <end position="434"/>
    </location>
</feature>
<dbReference type="SUPFAM" id="SSF57667">
    <property type="entry name" value="beta-beta-alpha zinc fingers"/>
    <property type="match status" value="5"/>
</dbReference>
<evidence type="ECO:0000256" key="6">
    <source>
        <dbReference type="ARBA" id="ARBA00023015"/>
    </source>
</evidence>
<dbReference type="GO" id="GO:0001227">
    <property type="term" value="F:DNA-binding transcription repressor activity, RNA polymerase II-specific"/>
    <property type="evidence" value="ECO:0007669"/>
    <property type="project" value="TreeGrafter"/>
</dbReference>
<evidence type="ECO:0008006" key="16">
    <source>
        <dbReference type="Google" id="ProtNLM"/>
    </source>
</evidence>
<dbReference type="STRING" id="7395.A0A1A9UHM8"/>
<feature type="domain" description="C2H2-type" evidence="12">
    <location>
        <begin position="342"/>
        <end position="370"/>
    </location>
</feature>
<keyword evidence="7" id="KW-0804">Transcription</keyword>
<dbReference type="AlphaFoldDB" id="A0A1A9UHM8"/>
<evidence type="ECO:0000313" key="14">
    <source>
        <dbReference type="EnsemblMetazoa" id="GAUT005188-PA"/>
    </source>
</evidence>
<dbReference type="Gene3D" id="3.30.160.60">
    <property type="entry name" value="Classic Zinc Finger"/>
    <property type="match status" value="6"/>
</dbReference>
<feature type="compositionally biased region" description="Basic and acidic residues" evidence="11">
    <location>
        <begin position="250"/>
        <end position="267"/>
    </location>
</feature>
<keyword evidence="8" id="KW-0539">Nucleus</keyword>
<dbReference type="PROSITE" id="PS00028">
    <property type="entry name" value="ZINC_FINGER_C2H2_1"/>
    <property type="match status" value="9"/>
</dbReference>
<feature type="binding site" evidence="10">
    <location>
        <position position="85"/>
    </location>
    <ligand>
        <name>Zn(2+)</name>
        <dbReference type="ChEBI" id="CHEBI:29105"/>
    </ligand>
</feature>
<dbReference type="VEuPathDB" id="VectorBase:GAUT005188"/>
<proteinExistence type="predicted"/>
<feature type="region of interest" description="Disordered" evidence="11">
    <location>
        <begin position="172"/>
        <end position="215"/>
    </location>
</feature>
<evidence type="ECO:0000256" key="11">
    <source>
        <dbReference type="SAM" id="MobiDB-lite"/>
    </source>
</evidence>
<feature type="binding site" evidence="10">
    <location>
        <position position="82"/>
    </location>
    <ligand>
        <name>Zn(2+)</name>
        <dbReference type="ChEBI" id="CHEBI:29105"/>
    </ligand>
</feature>